<feature type="compositionally biased region" description="Basic and acidic residues" evidence="1">
    <location>
        <begin position="155"/>
        <end position="164"/>
    </location>
</feature>
<name>A0A0B6SB97_BURPL</name>
<sequence length="174" mass="18881">MDSSAPACHDRRILARFRHREHDFHGMARVFSPIPVRIGPIYANRCRLRNESTRDSRTRRDPASAGAVSLQDSRIHGGFGSAIRGPSSSLQFLSARHRGPRPGAAGRLAGPADPRRRHTGGAAESSLPRTRPLTHRSDAAVGPLYRILDIAPADRDHGVRDMLDARTAGATDSG</sequence>
<gene>
    <name evidence="2" type="ORF">BGL_2c14690</name>
</gene>
<feature type="region of interest" description="Disordered" evidence="1">
    <location>
        <begin position="155"/>
        <end position="174"/>
    </location>
</feature>
<feature type="compositionally biased region" description="Low complexity" evidence="1">
    <location>
        <begin position="101"/>
        <end position="112"/>
    </location>
</feature>
<protein>
    <submittedName>
        <fullName evidence="2">Uncharacterized protein</fullName>
    </submittedName>
</protein>
<evidence type="ECO:0000256" key="1">
    <source>
        <dbReference type="SAM" id="MobiDB-lite"/>
    </source>
</evidence>
<reference evidence="2 3" key="2">
    <citation type="journal article" date="2016" name="Appl. Microbiol. Biotechnol.">
        <title>Mutations improving production and secretion of extracellular lipase by Burkholderia glumae PG1.</title>
        <authorList>
            <person name="Knapp A."/>
            <person name="Voget S."/>
            <person name="Gao R."/>
            <person name="Zaburannyi N."/>
            <person name="Krysciak D."/>
            <person name="Breuer M."/>
            <person name="Hauer B."/>
            <person name="Streit W.R."/>
            <person name="Muller R."/>
            <person name="Daniel R."/>
            <person name="Jaeger K.E."/>
        </authorList>
    </citation>
    <scope>NUCLEOTIDE SEQUENCE [LARGE SCALE GENOMIC DNA]</scope>
    <source>
        <strain evidence="2 3">PG1</strain>
    </source>
</reference>
<dbReference type="Proteomes" id="UP000031838">
    <property type="component" value="Chromosome 2"/>
</dbReference>
<evidence type="ECO:0000313" key="3">
    <source>
        <dbReference type="Proteomes" id="UP000031838"/>
    </source>
</evidence>
<dbReference type="AlphaFoldDB" id="A0A0B6SB97"/>
<dbReference type="KEGG" id="bgp:BGL_2c14690"/>
<organism evidence="2 3">
    <name type="scientific">Burkholderia plantarii</name>
    <dbReference type="NCBI Taxonomy" id="41899"/>
    <lineage>
        <taxon>Bacteria</taxon>
        <taxon>Pseudomonadati</taxon>
        <taxon>Pseudomonadota</taxon>
        <taxon>Betaproteobacteria</taxon>
        <taxon>Burkholderiales</taxon>
        <taxon>Burkholderiaceae</taxon>
        <taxon>Burkholderia</taxon>
    </lineage>
</organism>
<proteinExistence type="predicted"/>
<evidence type="ECO:0000313" key="2">
    <source>
        <dbReference type="EMBL" id="AJK49536.1"/>
    </source>
</evidence>
<accession>A0A0B6SB97</accession>
<dbReference type="EMBL" id="CP002581">
    <property type="protein sequence ID" value="AJK49536.1"/>
    <property type="molecule type" value="Genomic_DNA"/>
</dbReference>
<dbReference type="HOGENOM" id="CLU_1537191_0_0_4"/>
<dbReference type="RefSeq" id="WP_123863767.1">
    <property type="nucleotide sequence ID" value="NZ_CP002581.1"/>
</dbReference>
<feature type="region of interest" description="Disordered" evidence="1">
    <location>
        <begin position="49"/>
        <end position="138"/>
    </location>
</feature>
<feature type="compositionally biased region" description="Basic and acidic residues" evidence="1">
    <location>
        <begin position="49"/>
        <end position="62"/>
    </location>
</feature>
<keyword evidence="3" id="KW-1185">Reference proteome</keyword>
<reference evidence="3" key="1">
    <citation type="submission" date="2011-03" db="EMBL/GenBank/DDBJ databases">
        <authorList>
            <person name="Voget S."/>
            <person name="Streit W.R."/>
            <person name="Jaeger K.E."/>
            <person name="Daniel R."/>
        </authorList>
    </citation>
    <scope>NUCLEOTIDE SEQUENCE [LARGE SCALE GENOMIC DNA]</scope>
    <source>
        <strain evidence="3">PG1</strain>
    </source>
</reference>